<gene>
    <name evidence="8" type="ORF">POM88_021770</name>
</gene>
<dbReference type="GO" id="GO:0003677">
    <property type="term" value="F:DNA binding"/>
    <property type="evidence" value="ECO:0007669"/>
    <property type="project" value="UniProtKB-KW"/>
</dbReference>
<evidence type="ECO:0000256" key="1">
    <source>
        <dbReference type="ARBA" id="ARBA00004123"/>
    </source>
</evidence>
<name>A0AAD8IE25_9APIA</name>
<dbReference type="PANTHER" id="PTHR31140">
    <property type="entry name" value="B3 DOMAIN-CONTAINING TRANSCRIPTION FACTOR ABI3"/>
    <property type="match status" value="1"/>
</dbReference>
<reference evidence="8" key="2">
    <citation type="submission" date="2023-05" db="EMBL/GenBank/DDBJ databases">
        <authorList>
            <person name="Schelkunov M.I."/>
        </authorList>
    </citation>
    <scope>NUCLEOTIDE SEQUENCE</scope>
    <source>
        <strain evidence="8">Hsosn_3</strain>
        <tissue evidence="8">Leaf</tissue>
    </source>
</reference>
<keyword evidence="4" id="KW-0804">Transcription</keyword>
<evidence type="ECO:0000256" key="5">
    <source>
        <dbReference type="ARBA" id="ARBA00023242"/>
    </source>
</evidence>
<reference evidence="8" key="1">
    <citation type="submission" date="2023-02" db="EMBL/GenBank/DDBJ databases">
        <title>Genome of toxic invasive species Heracleum sosnowskyi carries increased number of genes despite the absence of recent whole-genome duplications.</title>
        <authorList>
            <person name="Schelkunov M."/>
            <person name="Shtratnikova V."/>
            <person name="Makarenko M."/>
            <person name="Klepikova A."/>
            <person name="Omelchenko D."/>
            <person name="Novikova G."/>
            <person name="Obukhova E."/>
            <person name="Bogdanov V."/>
            <person name="Penin A."/>
            <person name="Logacheva M."/>
        </authorList>
    </citation>
    <scope>NUCLEOTIDE SEQUENCE</scope>
    <source>
        <strain evidence="8">Hsosn_3</strain>
        <tissue evidence="8">Leaf</tissue>
    </source>
</reference>
<accession>A0AAD8IE25</accession>
<dbReference type="Gene3D" id="2.40.330.10">
    <property type="entry name" value="DNA-binding pseudobarrel domain"/>
    <property type="match status" value="1"/>
</dbReference>
<proteinExistence type="predicted"/>
<dbReference type="GO" id="GO:0005634">
    <property type="term" value="C:nucleus"/>
    <property type="evidence" value="ECO:0007669"/>
    <property type="project" value="UniProtKB-SubCell"/>
</dbReference>
<dbReference type="InterPro" id="IPR003340">
    <property type="entry name" value="B3_DNA-bd"/>
</dbReference>
<feature type="compositionally biased region" description="Polar residues" evidence="6">
    <location>
        <begin position="167"/>
        <end position="180"/>
    </location>
</feature>
<protein>
    <recommendedName>
        <fullName evidence="7">TF-B3 domain-containing protein</fullName>
    </recommendedName>
</protein>
<comment type="subcellular location">
    <subcellularLocation>
        <location evidence="1">Nucleus</location>
    </subcellularLocation>
</comment>
<dbReference type="AlphaFoldDB" id="A0AAD8IE25"/>
<evidence type="ECO:0000256" key="3">
    <source>
        <dbReference type="ARBA" id="ARBA00023125"/>
    </source>
</evidence>
<dbReference type="InterPro" id="IPR044800">
    <property type="entry name" value="LEC2-like"/>
</dbReference>
<dbReference type="InterPro" id="IPR015300">
    <property type="entry name" value="DNA-bd_pseudobarrel_sf"/>
</dbReference>
<keyword evidence="3" id="KW-0238">DNA-binding</keyword>
<dbReference type="CDD" id="cd10017">
    <property type="entry name" value="B3_DNA"/>
    <property type="match status" value="1"/>
</dbReference>
<dbReference type="GO" id="GO:0003700">
    <property type="term" value="F:DNA-binding transcription factor activity"/>
    <property type="evidence" value="ECO:0007669"/>
    <property type="project" value="InterPro"/>
</dbReference>
<comment type="caution">
    <text evidence="8">The sequence shown here is derived from an EMBL/GenBank/DDBJ whole genome shotgun (WGS) entry which is preliminary data.</text>
</comment>
<keyword evidence="2" id="KW-0805">Transcription regulation</keyword>
<evidence type="ECO:0000256" key="4">
    <source>
        <dbReference type="ARBA" id="ARBA00023163"/>
    </source>
</evidence>
<feature type="region of interest" description="Disordered" evidence="6">
    <location>
        <begin position="1"/>
        <end position="25"/>
    </location>
</feature>
<evidence type="ECO:0000313" key="9">
    <source>
        <dbReference type="Proteomes" id="UP001237642"/>
    </source>
</evidence>
<feature type="domain" description="TF-B3" evidence="7">
    <location>
        <begin position="45"/>
        <end position="148"/>
    </location>
</feature>
<evidence type="ECO:0000256" key="6">
    <source>
        <dbReference type="SAM" id="MobiDB-lite"/>
    </source>
</evidence>
<feature type="region of interest" description="Disordered" evidence="6">
    <location>
        <begin position="148"/>
        <end position="180"/>
    </location>
</feature>
<dbReference type="PANTHER" id="PTHR31140:SF73">
    <property type="entry name" value="B3 DOMAIN-CONTAINING TRANSCRIPTION FACTOR FUS3"/>
    <property type="match status" value="1"/>
</dbReference>
<dbReference type="PROSITE" id="PS50863">
    <property type="entry name" value="B3"/>
    <property type="match status" value="1"/>
</dbReference>
<dbReference type="EMBL" id="JAUIZM010000005">
    <property type="protein sequence ID" value="KAK1384035.1"/>
    <property type="molecule type" value="Genomic_DNA"/>
</dbReference>
<sequence>MAHQNEMAPAMQSDTTSSSRKRKADQTLIPEALPVGEVNMGQFLFDKKLTHSDVKGQNRMIIPKAYAEKFFAEFAKLGSSSQIFMDDIRTGKVWKFCFRSWQNGGSRMYVLEGIGKYTQAQNIKVGDFILLYKDDQTDRYQISWRNKAEEEHHHSGDGVEKEELPAASSQVDLPPASSQVDCVGNNEVQSATSVEVASADEYHPQFLTHDEETSQFVQTTDIVDPEYVTKNFNITWDEFLNYNPFDD</sequence>
<dbReference type="Pfam" id="PF02362">
    <property type="entry name" value="B3"/>
    <property type="match status" value="1"/>
</dbReference>
<dbReference type="Proteomes" id="UP001237642">
    <property type="component" value="Unassembled WGS sequence"/>
</dbReference>
<organism evidence="8 9">
    <name type="scientific">Heracleum sosnowskyi</name>
    <dbReference type="NCBI Taxonomy" id="360622"/>
    <lineage>
        <taxon>Eukaryota</taxon>
        <taxon>Viridiplantae</taxon>
        <taxon>Streptophyta</taxon>
        <taxon>Embryophyta</taxon>
        <taxon>Tracheophyta</taxon>
        <taxon>Spermatophyta</taxon>
        <taxon>Magnoliopsida</taxon>
        <taxon>eudicotyledons</taxon>
        <taxon>Gunneridae</taxon>
        <taxon>Pentapetalae</taxon>
        <taxon>asterids</taxon>
        <taxon>campanulids</taxon>
        <taxon>Apiales</taxon>
        <taxon>Apiaceae</taxon>
        <taxon>Apioideae</taxon>
        <taxon>apioid superclade</taxon>
        <taxon>Tordylieae</taxon>
        <taxon>Tordyliinae</taxon>
        <taxon>Heracleum</taxon>
    </lineage>
</organism>
<keyword evidence="5" id="KW-0539">Nucleus</keyword>
<evidence type="ECO:0000313" key="8">
    <source>
        <dbReference type="EMBL" id="KAK1384035.1"/>
    </source>
</evidence>
<dbReference type="SUPFAM" id="SSF101936">
    <property type="entry name" value="DNA-binding pseudobarrel domain"/>
    <property type="match status" value="1"/>
</dbReference>
<feature type="compositionally biased region" description="Basic and acidic residues" evidence="6">
    <location>
        <begin position="148"/>
        <end position="164"/>
    </location>
</feature>
<evidence type="ECO:0000259" key="7">
    <source>
        <dbReference type="PROSITE" id="PS50863"/>
    </source>
</evidence>
<keyword evidence="9" id="KW-1185">Reference proteome</keyword>
<evidence type="ECO:0000256" key="2">
    <source>
        <dbReference type="ARBA" id="ARBA00023015"/>
    </source>
</evidence>
<dbReference type="SMART" id="SM01019">
    <property type="entry name" value="B3"/>
    <property type="match status" value="1"/>
</dbReference>